<reference evidence="1 2" key="1">
    <citation type="submission" date="2020-03" db="EMBL/GenBank/DDBJ databases">
        <title>Draft Genome Sequence of Cudoniella acicularis.</title>
        <authorList>
            <person name="Buettner E."/>
            <person name="Kellner H."/>
        </authorList>
    </citation>
    <scope>NUCLEOTIDE SEQUENCE [LARGE SCALE GENOMIC DNA]</scope>
    <source>
        <strain evidence="1 2">DSM 108380</strain>
    </source>
</reference>
<name>A0A8H4RV23_9HELO</name>
<evidence type="ECO:0000313" key="1">
    <source>
        <dbReference type="EMBL" id="KAF4636545.1"/>
    </source>
</evidence>
<dbReference type="InterPro" id="IPR036291">
    <property type="entry name" value="NAD(P)-bd_dom_sf"/>
</dbReference>
<gene>
    <name evidence="1" type="ORF">G7Y89_g1523</name>
</gene>
<dbReference type="CDD" id="cd05233">
    <property type="entry name" value="SDR_c"/>
    <property type="match status" value="1"/>
</dbReference>
<dbReference type="EMBL" id="JAAMPI010000060">
    <property type="protein sequence ID" value="KAF4636545.1"/>
    <property type="molecule type" value="Genomic_DNA"/>
</dbReference>
<dbReference type="InterPro" id="IPR002347">
    <property type="entry name" value="SDR_fam"/>
</dbReference>
<dbReference type="PANTHER" id="PTHR46411:SF3">
    <property type="entry name" value="AAA+ ATPASE DOMAIN-CONTAINING PROTEIN"/>
    <property type="match status" value="1"/>
</dbReference>
<dbReference type="OrthoDB" id="5840532at2759"/>
<organism evidence="1 2">
    <name type="scientific">Cudoniella acicularis</name>
    <dbReference type="NCBI Taxonomy" id="354080"/>
    <lineage>
        <taxon>Eukaryota</taxon>
        <taxon>Fungi</taxon>
        <taxon>Dikarya</taxon>
        <taxon>Ascomycota</taxon>
        <taxon>Pezizomycotina</taxon>
        <taxon>Leotiomycetes</taxon>
        <taxon>Helotiales</taxon>
        <taxon>Tricladiaceae</taxon>
        <taxon>Cudoniella</taxon>
    </lineage>
</organism>
<protein>
    <submittedName>
        <fullName evidence="1">Uncharacterized protein</fullName>
    </submittedName>
</protein>
<dbReference type="SUPFAM" id="SSF51735">
    <property type="entry name" value="NAD(P)-binding Rossmann-fold domains"/>
    <property type="match status" value="1"/>
</dbReference>
<proteinExistence type="predicted"/>
<comment type="caution">
    <text evidence="1">The sequence shown here is derived from an EMBL/GenBank/DDBJ whole genome shotgun (WGS) entry which is preliminary data.</text>
</comment>
<dbReference type="PRINTS" id="PR00081">
    <property type="entry name" value="GDHRDH"/>
</dbReference>
<dbReference type="AlphaFoldDB" id="A0A8H4RV23"/>
<dbReference type="Pfam" id="PF00106">
    <property type="entry name" value="adh_short"/>
    <property type="match status" value="1"/>
</dbReference>
<keyword evidence="2" id="KW-1185">Reference proteome</keyword>
<dbReference type="Gene3D" id="3.40.50.720">
    <property type="entry name" value="NAD(P)-binding Rossmann-like Domain"/>
    <property type="match status" value="1"/>
</dbReference>
<accession>A0A8H4RV23</accession>
<dbReference type="PANTHER" id="PTHR46411">
    <property type="entry name" value="FAMILY ATPASE, PUTATIVE-RELATED"/>
    <property type="match status" value="1"/>
</dbReference>
<evidence type="ECO:0000313" key="2">
    <source>
        <dbReference type="Proteomes" id="UP000566819"/>
    </source>
</evidence>
<sequence>MASILKGAAYITGAASGIGKATAFALARNGISRLALTDVSQKNLDSTSKELKEKFPKLEIACMQLDVCDGQAIESSVVETVKIFGRIDVGVNVAGIGGSGKATDVLEESGWLKVIDVNLNGVWRSQKAQIRAMLKQENLGIREGRGNIINVASMYGLDANAYAAQGIRINAICPGYVRTPLLQESTEAGLMDVEIAKTPMGRMAEVEEIGDLSERLKRSLYSISAGELPINAAKLEGQLSRIFKTSSHWNAIILLDEADVFLEKWSSQDLNRNALVSVFLPILNRIHVMLRYDDLSKDAGKKVWEQFIKRASMSEGPARINSEELKSLVDSKLNGRQIKNFMVTVDVLATKDKSPVLFSHLRKAVTASKKFITEFNGRVEVN</sequence>
<dbReference type="Proteomes" id="UP000566819">
    <property type="component" value="Unassembled WGS sequence"/>
</dbReference>